<dbReference type="Pfam" id="PF00593">
    <property type="entry name" value="TonB_dep_Rec_b-barrel"/>
    <property type="match status" value="1"/>
</dbReference>
<comment type="subcellular location">
    <subcellularLocation>
        <location evidence="1 8">Cell outer membrane</location>
        <topology evidence="1 8">Multi-pass membrane protein</topology>
    </subcellularLocation>
</comment>
<dbReference type="OrthoDB" id="9768177at2"/>
<dbReference type="Pfam" id="PF13715">
    <property type="entry name" value="CarbopepD_reg_2"/>
    <property type="match status" value="1"/>
</dbReference>
<gene>
    <name evidence="13" type="ORF">LV89_03640</name>
</gene>
<evidence type="ECO:0000259" key="11">
    <source>
        <dbReference type="Pfam" id="PF00593"/>
    </source>
</evidence>
<dbReference type="Pfam" id="PF07715">
    <property type="entry name" value="Plug"/>
    <property type="match status" value="1"/>
</dbReference>
<dbReference type="InterPro" id="IPR023996">
    <property type="entry name" value="TonB-dep_OMP_SusC/RagA"/>
</dbReference>
<dbReference type="InterPro" id="IPR036942">
    <property type="entry name" value="Beta-barrel_TonB_sf"/>
</dbReference>
<keyword evidence="14" id="KW-1185">Reference proteome</keyword>
<evidence type="ECO:0000256" key="4">
    <source>
        <dbReference type="ARBA" id="ARBA00022692"/>
    </source>
</evidence>
<comment type="similarity">
    <text evidence="8 9">Belongs to the TonB-dependent receptor family.</text>
</comment>
<evidence type="ECO:0000256" key="8">
    <source>
        <dbReference type="PROSITE-ProRule" id="PRU01360"/>
    </source>
</evidence>
<evidence type="ECO:0000256" key="6">
    <source>
        <dbReference type="ARBA" id="ARBA00023136"/>
    </source>
</evidence>
<protein>
    <submittedName>
        <fullName evidence="13">TonB-linked SusC/RagA family outer membrane protein</fullName>
    </submittedName>
</protein>
<dbReference type="AlphaFoldDB" id="A0A316DU68"/>
<evidence type="ECO:0000313" key="13">
    <source>
        <dbReference type="EMBL" id="PWK21614.1"/>
    </source>
</evidence>
<reference evidence="13 14" key="1">
    <citation type="submission" date="2018-05" db="EMBL/GenBank/DDBJ databases">
        <title>Genomic Encyclopedia of Archaeal and Bacterial Type Strains, Phase II (KMG-II): from individual species to whole genera.</title>
        <authorList>
            <person name="Goeker M."/>
        </authorList>
    </citation>
    <scope>NUCLEOTIDE SEQUENCE [LARGE SCALE GENOMIC DNA]</scope>
    <source>
        <strain evidence="13 14">DSM 22214</strain>
    </source>
</reference>
<evidence type="ECO:0000259" key="12">
    <source>
        <dbReference type="Pfam" id="PF07715"/>
    </source>
</evidence>
<evidence type="ECO:0000256" key="3">
    <source>
        <dbReference type="ARBA" id="ARBA00022452"/>
    </source>
</evidence>
<evidence type="ECO:0000256" key="2">
    <source>
        <dbReference type="ARBA" id="ARBA00022448"/>
    </source>
</evidence>
<dbReference type="Gene3D" id="2.40.170.20">
    <property type="entry name" value="TonB-dependent receptor, beta-barrel domain"/>
    <property type="match status" value="1"/>
</dbReference>
<comment type="caution">
    <text evidence="13">The sequence shown here is derived from an EMBL/GenBank/DDBJ whole genome shotgun (WGS) entry which is preliminary data.</text>
</comment>
<evidence type="ECO:0000256" key="1">
    <source>
        <dbReference type="ARBA" id="ARBA00004571"/>
    </source>
</evidence>
<dbReference type="InterPro" id="IPR039426">
    <property type="entry name" value="TonB-dep_rcpt-like"/>
</dbReference>
<keyword evidence="3 8" id="KW-1134">Transmembrane beta strand</keyword>
<keyword evidence="2 8" id="KW-0813">Transport</keyword>
<dbReference type="SUPFAM" id="SSF56935">
    <property type="entry name" value="Porins"/>
    <property type="match status" value="1"/>
</dbReference>
<dbReference type="PROSITE" id="PS52016">
    <property type="entry name" value="TONB_DEPENDENT_REC_3"/>
    <property type="match status" value="1"/>
</dbReference>
<evidence type="ECO:0000256" key="9">
    <source>
        <dbReference type="RuleBase" id="RU003357"/>
    </source>
</evidence>
<dbReference type="InterPro" id="IPR008969">
    <property type="entry name" value="CarboxyPept-like_regulatory"/>
</dbReference>
<dbReference type="InterPro" id="IPR037066">
    <property type="entry name" value="Plug_dom_sf"/>
</dbReference>
<feature type="domain" description="TonB-dependent receptor-like beta-barrel" evidence="11">
    <location>
        <begin position="394"/>
        <end position="951"/>
    </location>
</feature>
<accession>A0A316DU68</accession>
<keyword evidence="7 8" id="KW-0998">Cell outer membrane</keyword>
<evidence type="ECO:0000256" key="5">
    <source>
        <dbReference type="ARBA" id="ARBA00023077"/>
    </source>
</evidence>
<dbReference type="EMBL" id="QGGO01000023">
    <property type="protein sequence ID" value="PWK21614.1"/>
    <property type="molecule type" value="Genomic_DNA"/>
</dbReference>
<proteinExistence type="inferred from homology"/>
<dbReference type="Gene3D" id="2.170.130.10">
    <property type="entry name" value="TonB-dependent receptor, plug domain"/>
    <property type="match status" value="1"/>
</dbReference>
<evidence type="ECO:0000256" key="7">
    <source>
        <dbReference type="ARBA" id="ARBA00023237"/>
    </source>
</evidence>
<keyword evidence="6 8" id="KW-0472">Membrane</keyword>
<dbReference type="InterPro" id="IPR012910">
    <property type="entry name" value="Plug_dom"/>
</dbReference>
<dbReference type="Proteomes" id="UP000245489">
    <property type="component" value="Unassembled WGS sequence"/>
</dbReference>
<dbReference type="InterPro" id="IPR000531">
    <property type="entry name" value="Beta-barrel_TonB"/>
</dbReference>
<dbReference type="NCBIfam" id="TIGR04056">
    <property type="entry name" value="OMP_RagA_SusC"/>
    <property type="match status" value="1"/>
</dbReference>
<keyword evidence="4 8" id="KW-0812">Transmembrane</keyword>
<feature type="domain" description="TonB-dependent receptor plug" evidence="12">
    <location>
        <begin position="114"/>
        <end position="217"/>
    </location>
</feature>
<dbReference type="SUPFAM" id="SSF49464">
    <property type="entry name" value="Carboxypeptidase regulatory domain-like"/>
    <property type="match status" value="1"/>
</dbReference>
<dbReference type="GO" id="GO:0009279">
    <property type="term" value="C:cell outer membrane"/>
    <property type="evidence" value="ECO:0007669"/>
    <property type="project" value="UniProtKB-SubCell"/>
</dbReference>
<evidence type="ECO:0000313" key="14">
    <source>
        <dbReference type="Proteomes" id="UP000245489"/>
    </source>
</evidence>
<keyword evidence="10" id="KW-0732">Signal</keyword>
<sequence>MKVKNLLILCLLSIFLPLCGQAQNLTIKGKIFDEKGLPKQGATVAISGTSKGTTSGVDGKYEISAPTNGTLVISFVGYTTLSIPINGKAEINATLELSTQDLKEIVVIGYGSQKKQDITSAIAAVKVGDIASRPIVNAADAITGKSPGIQVLSGSGSPGAELSVRVRGIGSPNGGEPLYVVDGVITPNLKAINPNTIESINVLKDASAAGIYGAAGSTNGVVIVTTKQGSKGKPLTEISFYTAIQQVVKKLPVLNNTEFLALQAEIGGAPLAIAPYYDVQNTNNNWQDLIYRDAPQTGINVGTSGGSEKGKYYFGAGYLTQAGIVKNSDFDRYSAKLSIEQNATDYLKIGGGLNYNRTNQTSITDNLSANFGGVITSALVTPQYVPIFYGAGSPYPGLYGTSNLYSGENPISNLYNSQNLTVSNNLLGNAFVEIALPFNIKFKSQFNTVMNNTKRDYFQDPFASLTGIPTRGAANSLYNEVFRWGLDNTLNWKKVVGSHSFDVILGTAALKETIFNSYQSAQGFGSNVVKTLNAASANYTVSTGNYEWTTNSYFGRLNYAFDNRYLATVTFRQDGSSRVGQNQRWGSFPAFSLGWKVSNEKFMENITWAQNVKIRAGWGKTGNLPPYTLLYPSYSLLNAGAPYAYNGGAASSGVSPSNQLGNSDLKWESAIQTNLGFDVSFLKNNLTLTVDYYHKKVEDLIFTQQLPLTTGGALTALNLPGFNINKGIEMSLDANIINKTDFEWNSNFNISFNKNNVEGIDENISFQTGAVQVAGSRVPLYTQIIKNNYPLGTFWGYKTNGVNPQTGNLIYGDKLEQIGSALPKYTFGFSNNFKYKNLSLSLLIDGTQGNDIYNSLRMETEAMSGFTNQSTAVLRRWQKVGDITDIPRALGNRGANAAEAAKQQNLISSHFVEDGSFVRLRNLTLGYDLDNQLVSKLGLSGVKVYFTAQNLLTLTNYSGYYPEVNAYGQGTNNQASNTGSAVSLLSLGIDRGTYPAAKTFTLGLNIQL</sequence>
<dbReference type="Gene3D" id="2.60.40.1120">
    <property type="entry name" value="Carboxypeptidase-like, regulatory domain"/>
    <property type="match status" value="1"/>
</dbReference>
<organism evidence="13 14">
    <name type="scientific">Arcicella aurantiaca</name>
    <dbReference type="NCBI Taxonomy" id="591202"/>
    <lineage>
        <taxon>Bacteria</taxon>
        <taxon>Pseudomonadati</taxon>
        <taxon>Bacteroidota</taxon>
        <taxon>Cytophagia</taxon>
        <taxon>Cytophagales</taxon>
        <taxon>Flectobacillaceae</taxon>
        <taxon>Arcicella</taxon>
    </lineage>
</organism>
<keyword evidence="5 9" id="KW-0798">TonB box</keyword>
<evidence type="ECO:0000256" key="10">
    <source>
        <dbReference type="SAM" id="SignalP"/>
    </source>
</evidence>
<name>A0A316DU68_9BACT</name>
<dbReference type="RefSeq" id="WP_109744324.1">
    <property type="nucleotide sequence ID" value="NZ_QGGO01000023.1"/>
</dbReference>
<feature type="chain" id="PRO_5016359382" evidence="10">
    <location>
        <begin position="23"/>
        <end position="1008"/>
    </location>
</feature>
<feature type="signal peptide" evidence="10">
    <location>
        <begin position="1"/>
        <end position="22"/>
    </location>
</feature>